<organism evidence="1 2">
    <name type="scientific">Cuscuta campestris</name>
    <dbReference type="NCBI Taxonomy" id="132261"/>
    <lineage>
        <taxon>Eukaryota</taxon>
        <taxon>Viridiplantae</taxon>
        <taxon>Streptophyta</taxon>
        <taxon>Embryophyta</taxon>
        <taxon>Tracheophyta</taxon>
        <taxon>Spermatophyta</taxon>
        <taxon>Magnoliopsida</taxon>
        <taxon>eudicotyledons</taxon>
        <taxon>Gunneridae</taxon>
        <taxon>Pentapetalae</taxon>
        <taxon>asterids</taxon>
        <taxon>lamiids</taxon>
        <taxon>Solanales</taxon>
        <taxon>Convolvulaceae</taxon>
        <taxon>Cuscuteae</taxon>
        <taxon>Cuscuta</taxon>
        <taxon>Cuscuta subgen. Grammica</taxon>
        <taxon>Cuscuta sect. Cleistogrammica</taxon>
    </lineage>
</organism>
<name>A0A484LNX0_9ASTE</name>
<proteinExistence type="predicted"/>
<reference evidence="1 2" key="1">
    <citation type="submission" date="2018-04" db="EMBL/GenBank/DDBJ databases">
        <authorList>
            <person name="Vogel A."/>
        </authorList>
    </citation>
    <scope>NUCLEOTIDE SEQUENCE [LARGE SCALE GENOMIC DNA]</scope>
</reference>
<keyword evidence="2" id="KW-1185">Reference proteome</keyword>
<sequence>MRSRRERRIYRSASRWTAYLGLAITSSRMIFSTSYRAASFSDGTGELQPSVPACSSPSRQPAAAFRVCLECTRRNTTARNSTRGPSGGAASISNWRKGARAGVSTLSSRRRQGLQVTPLVAGSRRRLWTVATATPLTAVKSGAVITSKAAVVLATQSTSDDRTDATTNGDQQLAHWTTNLQQIYGEALRRASKPALGGDLKIWTFLVVAMAGELNPVPPQLIYGEARPSKPAVVFRVPKTDLVGDGEESKTSDRIPPRRSGRTIRLFFFGARLMCSTLSMEAPMLGYGTRGPR</sequence>
<gene>
    <name evidence="1" type="ORF">CCAM_LOCUS19723</name>
</gene>
<dbReference type="AlphaFoldDB" id="A0A484LNX0"/>
<dbReference type="Proteomes" id="UP000595140">
    <property type="component" value="Unassembled WGS sequence"/>
</dbReference>
<evidence type="ECO:0000313" key="1">
    <source>
        <dbReference type="EMBL" id="VFQ77947.1"/>
    </source>
</evidence>
<protein>
    <submittedName>
        <fullName evidence="1">Uncharacterized protein</fullName>
    </submittedName>
</protein>
<dbReference type="EMBL" id="OOIL02001755">
    <property type="protein sequence ID" value="VFQ77947.1"/>
    <property type="molecule type" value="Genomic_DNA"/>
</dbReference>
<evidence type="ECO:0000313" key="2">
    <source>
        <dbReference type="Proteomes" id="UP000595140"/>
    </source>
</evidence>
<accession>A0A484LNX0</accession>